<dbReference type="HOGENOM" id="CLU_172778_0_0_1"/>
<evidence type="ECO:0000256" key="2">
    <source>
        <dbReference type="SAM" id="SignalP"/>
    </source>
</evidence>
<feature type="signal peptide" evidence="2">
    <location>
        <begin position="1"/>
        <end position="19"/>
    </location>
</feature>
<proteinExistence type="predicted"/>
<dbReference type="KEGG" id="hro:HELRODRAFT_160811"/>
<feature type="region of interest" description="Disordered" evidence="1">
    <location>
        <begin position="106"/>
        <end position="128"/>
    </location>
</feature>
<dbReference type="CTD" id="20198913"/>
<dbReference type="RefSeq" id="XP_009015989.1">
    <property type="nucleotide sequence ID" value="XM_009017741.1"/>
</dbReference>
<name>T1EQR3_HELRO</name>
<sequence>MFTLVALGSLLLSVQIILAADGGEKAYDGRGCWYTEAGLKLPEDQMEVIPGLTDVVECKKFCEGYDGDAACYVLQVANGVCSRNKNAEANWDAVMRDQTDSTQYHLASCGDEKDDVPKEDDAAEKEDA</sequence>
<dbReference type="Proteomes" id="UP000015101">
    <property type="component" value="Unassembled WGS sequence"/>
</dbReference>
<keyword evidence="2" id="KW-0732">Signal</keyword>
<dbReference type="EMBL" id="AMQM01000655">
    <property type="status" value="NOT_ANNOTATED_CDS"/>
    <property type="molecule type" value="Genomic_DNA"/>
</dbReference>
<reference evidence="3 5" key="2">
    <citation type="journal article" date="2013" name="Nature">
        <title>Insights into bilaterian evolution from three spiralian genomes.</title>
        <authorList>
            <person name="Simakov O."/>
            <person name="Marletaz F."/>
            <person name="Cho S.J."/>
            <person name="Edsinger-Gonzales E."/>
            <person name="Havlak P."/>
            <person name="Hellsten U."/>
            <person name="Kuo D.H."/>
            <person name="Larsson T."/>
            <person name="Lv J."/>
            <person name="Arendt D."/>
            <person name="Savage R."/>
            <person name="Osoegawa K."/>
            <person name="de Jong P."/>
            <person name="Grimwood J."/>
            <person name="Chapman J.A."/>
            <person name="Shapiro H."/>
            <person name="Aerts A."/>
            <person name="Otillar R.P."/>
            <person name="Terry A.Y."/>
            <person name="Boore J.L."/>
            <person name="Grigoriev I.V."/>
            <person name="Lindberg D.R."/>
            <person name="Seaver E.C."/>
            <person name="Weisblat D.A."/>
            <person name="Putnam N.H."/>
            <person name="Rokhsar D.S."/>
        </authorList>
    </citation>
    <scope>NUCLEOTIDE SEQUENCE</scope>
</reference>
<reference evidence="5" key="1">
    <citation type="submission" date="2012-12" db="EMBL/GenBank/DDBJ databases">
        <authorList>
            <person name="Hellsten U."/>
            <person name="Grimwood J."/>
            <person name="Chapman J.A."/>
            <person name="Shapiro H."/>
            <person name="Aerts A."/>
            <person name="Otillar R.P."/>
            <person name="Terry A.Y."/>
            <person name="Boore J.L."/>
            <person name="Simakov O."/>
            <person name="Marletaz F."/>
            <person name="Cho S.-J."/>
            <person name="Edsinger-Gonzales E."/>
            <person name="Havlak P."/>
            <person name="Kuo D.-H."/>
            <person name="Larsson T."/>
            <person name="Lv J."/>
            <person name="Arendt D."/>
            <person name="Savage R."/>
            <person name="Osoegawa K."/>
            <person name="de Jong P."/>
            <person name="Lindberg D.R."/>
            <person name="Seaver E.C."/>
            <person name="Weisblat D.A."/>
            <person name="Putnam N.H."/>
            <person name="Grigoriev I.V."/>
            <person name="Rokhsar D.S."/>
        </authorList>
    </citation>
    <scope>NUCLEOTIDE SEQUENCE</scope>
</reference>
<dbReference type="InParanoid" id="T1EQR3"/>
<dbReference type="EMBL" id="KB096324">
    <property type="protein sequence ID" value="ESO06621.1"/>
    <property type="molecule type" value="Genomic_DNA"/>
</dbReference>
<dbReference type="SUPFAM" id="SSF57414">
    <property type="entry name" value="Hairpin loop containing domain-like"/>
    <property type="match status" value="1"/>
</dbReference>
<organism evidence="4 5">
    <name type="scientific">Helobdella robusta</name>
    <name type="common">Californian leech</name>
    <dbReference type="NCBI Taxonomy" id="6412"/>
    <lineage>
        <taxon>Eukaryota</taxon>
        <taxon>Metazoa</taxon>
        <taxon>Spiralia</taxon>
        <taxon>Lophotrochozoa</taxon>
        <taxon>Annelida</taxon>
        <taxon>Clitellata</taxon>
        <taxon>Hirudinea</taxon>
        <taxon>Rhynchobdellida</taxon>
        <taxon>Glossiphoniidae</taxon>
        <taxon>Helobdella</taxon>
    </lineage>
</organism>
<gene>
    <name evidence="4" type="primary">20198913</name>
    <name evidence="3" type="ORF">HELRODRAFT_160811</name>
</gene>
<keyword evidence="5" id="KW-1185">Reference proteome</keyword>
<evidence type="ECO:0000256" key="1">
    <source>
        <dbReference type="SAM" id="MobiDB-lite"/>
    </source>
</evidence>
<feature type="chain" id="PRO_5010980013" description="Apple domain-containing protein" evidence="2">
    <location>
        <begin position="20"/>
        <end position="128"/>
    </location>
</feature>
<evidence type="ECO:0008006" key="6">
    <source>
        <dbReference type="Google" id="ProtNLM"/>
    </source>
</evidence>
<dbReference type="AlphaFoldDB" id="T1EQR3"/>
<dbReference type="EnsemblMetazoa" id="HelroT160811">
    <property type="protein sequence ID" value="HelroP160811"/>
    <property type="gene ID" value="HelroG160811"/>
</dbReference>
<accession>T1EQR3</accession>
<dbReference type="Gene3D" id="3.50.4.10">
    <property type="entry name" value="Hepatocyte Growth Factor"/>
    <property type="match status" value="1"/>
</dbReference>
<protein>
    <recommendedName>
        <fullName evidence="6">Apple domain-containing protein</fullName>
    </recommendedName>
</protein>
<evidence type="ECO:0000313" key="3">
    <source>
        <dbReference type="EMBL" id="ESO06621.1"/>
    </source>
</evidence>
<evidence type="ECO:0000313" key="4">
    <source>
        <dbReference type="EnsemblMetazoa" id="HelroP160811"/>
    </source>
</evidence>
<evidence type="ECO:0000313" key="5">
    <source>
        <dbReference type="Proteomes" id="UP000015101"/>
    </source>
</evidence>
<reference evidence="4" key="3">
    <citation type="submission" date="2015-06" db="UniProtKB">
        <authorList>
            <consortium name="EnsemblMetazoa"/>
        </authorList>
    </citation>
    <scope>IDENTIFICATION</scope>
</reference>
<dbReference type="GeneID" id="20198913"/>